<gene>
    <name evidence="1" type="ORF">DVH24_036618</name>
</gene>
<evidence type="ECO:0000313" key="1">
    <source>
        <dbReference type="EMBL" id="RXH82277.1"/>
    </source>
</evidence>
<dbReference type="EMBL" id="RDQH01000338">
    <property type="protein sequence ID" value="RXH82277.1"/>
    <property type="molecule type" value="Genomic_DNA"/>
</dbReference>
<name>A0A498IJL2_MALDO</name>
<dbReference type="Proteomes" id="UP000290289">
    <property type="component" value="Chromosome 12"/>
</dbReference>
<organism evidence="1 2">
    <name type="scientific">Malus domestica</name>
    <name type="common">Apple</name>
    <name type="synonym">Pyrus malus</name>
    <dbReference type="NCBI Taxonomy" id="3750"/>
    <lineage>
        <taxon>Eukaryota</taxon>
        <taxon>Viridiplantae</taxon>
        <taxon>Streptophyta</taxon>
        <taxon>Embryophyta</taxon>
        <taxon>Tracheophyta</taxon>
        <taxon>Spermatophyta</taxon>
        <taxon>Magnoliopsida</taxon>
        <taxon>eudicotyledons</taxon>
        <taxon>Gunneridae</taxon>
        <taxon>Pentapetalae</taxon>
        <taxon>rosids</taxon>
        <taxon>fabids</taxon>
        <taxon>Rosales</taxon>
        <taxon>Rosaceae</taxon>
        <taxon>Amygdaloideae</taxon>
        <taxon>Maleae</taxon>
        <taxon>Malus</taxon>
    </lineage>
</organism>
<dbReference type="AlphaFoldDB" id="A0A498IJL2"/>
<protein>
    <submittedName>
        <fullName evidence="1">Uncharacterized protein</fullName>
    </submittedName>
</protein>
<reference evidence="1 2" key="1">
    <citation type="submission" date="2018-10" db="EMBL/GenBank/DDBJ databases">
        <title>A high-quality apple genome assembly.</title>
        <authorList>
            <person name="Hu J."/>
        </authorList>
    </citation>
    <scope>NUCLEOTIDE SEQUENCE [LARGE SCALE GENOMIC DNA]</scope>
    <source>
        <strain evidence="2">cv. HFTH1</strain>
        <tissue evidence="1">Young leaf</tissue>
    </source>
</reference>
<comment type="caution">
    <text evidence="1">The sequence shown here is derived from an EMBL/GenBank/DDBJ whole genome shotgun (WGS) entry which is preliminary data.</text>
</comment>
<sequence>MPVQGAVRHSGAVQKLWCKRAVCRGCQIARDAGTNGPKQRFEFRWLQKETGGWCGSSGADAVQMQTVGFLQGFKWLLCKSKMNSI</sequence>
<evidence type="ECO:0000313" key="2">
    <source>
        <dbReference type="Proteomes" id="UP000290289"/>
    </source>
</evidence>
<accession>A0A498IJL2</accession>
<keyword evidence="2" id="KW-1185">Reference proteome</keyword>
<proteinExistence type="predicted"/>